<accession>A0A9R1RTQ7</accession>
<name>A0A9R1RTQ7_TRITD</name>
<feature type="compositionally biased region" description="Polar residues" evidence="4">
    <location>
        <begin position="523"/>
        <end position="544"/>
    </location>
</feature>
<feature type="compositionally biased region" description="Polar residues" evidence="4">
    <location>
        <begin position="443"/>
        <end position="466"/>
    </location>
</feature>
<feature type="compositionally biased region" description="Polar residues" evidence="4">
    <location>
        <begin position="240"/>
        <end position="259"/>
    </location>
</feature>
<evidence type="ECO:0008006" key="7">
    <source>
        <dbReference type="Google" id="ProtNLM"/>
    </source>
</evidence>
<evidence type="ECO:0000256" key="1">
    <source>
        <dbReference type="ARBA" id="ARBA00022737"/>
    </source>
</evidence>
<evidence type="ECO:0000256" key="4">
    <source>
        <dbReference type="SAM" id="MobiDB-lite"/>
    </source>
</evidence>
<keyword evidence="1" id="KW-0677">Repeat</keyword>
<feature type="compositionally biased region" description="Low complexity" evidence="4">
    <location>
        <begin position="410"/>
        <end position="442"/>
    </location>
</feature>
<evidence type="ECO:0000256" key="2">
    <source>
        <dbReference type="ARBA" id="ARBA00022946"/>
    </source>
</evidence>
<dbReference type="EMBL" id="LT934114">
    <property type="protein sequence ID" value="VAH53453.1"/>
    <property type="molecule type" value="Genomic_DNA"/>
</dbReference>
<feature type="repeat" description="PPR" evidence="3">
    <location>
        <begin position="75"/>
        <end position="109"/>
    </location>
</feature>
<dbReference type="PANTHER" id="PTHR47937:SF2">
    <property type="entry name" value="PENTATRICOPEPTIDE (PPR) REPEAT-CONTAINING PROTEIN, PF01535'-RELATED"/>
    <property type="match status" value="1"/>
</dbReference>
<feature type="repeat" description="PPR" evidence="3">
    <location>
        <begin position="2"/>
        <end position="36"/>
    </location>
</feature>
<keyword evidence="2" id="KW-0809">Transit peptide</keyword>
<dbReference type="InterPro" id="IPR011990">
    <property type="entry name" value="TPR-like_helical_dom_sf"/>
</dbReference>
<dbReference type="Pfam" id="PF13041">
    <property type="entry name" value="PPR_2"/>
    <property type="match status" value="2"/>
</dbReference>
<evidence type="ECO:0000313" key="5">
    <source>
        <dbReference type="EMBL" id="VAH53453.1"/>
    </source>
</evidence>
<evidence type="ECO:0000313" key="6">
    <source>
        <dbReference type="Proteomes" id="UP000324705"/>
    </source>
</evidence>
<dbReference type="InterPro" id="IPR002885">
    <property type="entry name" value="PPR_rpt"/>
</dbReference>
<reference evidence="5 6" key="1">
    <citation type="submission" date="2017-09" db="EMBL/GenBank/DDBJ databases">
        <authorList>
            <consortium name="International Durum Wheat Genome Sequencing Consortium (IDWGSC)"/>
            <person name="Milanesi L."/>
        </authorList>
    </citation>
    <scope>NUCLEOTIDE SEQUENCE [LARGE SCALE GENOMIC DNA]</scope>
    <source>
        <strain evidence="6">cv. Svevo</strain>
    </source>
</reference>
<feature type="compositionally biased region" description="Polar residues" evidence="4">
    <location>
        <begin position="552"/>
        <end position="566"/>
    </location>
</feature>
<keyword evidence="6" id="KW-1185">Reference proteome</keyword>
<gene>
    <name evidence="5" type="ORF">TRITD_2Bv1G243820</name>
</gene>
<dbReference type="PROSITE" id="PS51375">
    <property type="entry name" value="PPR"/>
    <property type="match status" value="4"/>
</dbReference>
<feature type="compositionally biased region" description="Low complexity" evidence="4">
    <location>
        <begin position="341"/>
        <end position="402"/>
    </location>
</feature>
<sequence length="577" mass="62562">MDVACFNNIIGKLCENGMLAEAEQLFEEMESKSVLPDVYTYTYLVDSCFKDGRVDDTMQYFHKMADGREHGPKFNIAFFDRMFQGLTVAGRIDDALKVYGRMPDKEIKPSTATFEILVKASCKEGELDRARDLVRDMARGGVVAPPEFRECIVEIFKTADRQEEIEQAFDEKPVPPPPSPRPEYRPRSLPGFASNQMPGSYAPNQGKLGYGSPQPFHHGNAVPQILRPEGMSSEPRQPAFGSQQVQKTEVGASNTSQYGIPSPQGPPPGTSLPQGHPPDFGSSRPWQQAVGASQVQQPKFSSDSPVQSGFGTPQPQQSTHIAHQTQHAGFGTPRPWQTGFGSQQAQQPGYGSQQAQQPGYGSQQAQQPGYGSHQTQQFGYGSQQGQQPGYGSQQVQQPGYVSHQTQQPRYGSQQAQQPGYGSQQAQQPGYGSQQAQQPGYGSHQAQQTGYGSHQAQQPGYSYQAQQPKYGAHQAPQSGVGSARTLPTYGHIGNQHDQFGSPPQGGQKVDTQPAQDSGAPEAPQSGSGIAQSLPNSGHIGNQHDQFGSGGIKFSTQSPQEDFGTQASHEVAVKYAERY</sequence>
<dbReference type="NCBIfam" id="TIGR00756">
    <property type="entry name" value="PPR"/>
    <property type="match status" value="4"/>
</dbReference>
<feature type="repeat" description="PPR" evidence="3">
    <location>
        <begin position="110"/>
        <end position="144"/>
    </location>
</feature>
<dbReference type="InterPro" id="IPR052308">
    <property type="entry name" value="PPR_domain-containing"/>
</dbReference>
<dbReference type="Gene3D" id="1.25.40.10">
    <property type="entry name" value="Tetratricopeptide repeat domain"/>
    <property type="match status" value="2"/>
</dbReference>
<protein>
    <recommendedName>
        <fullName evidence="7">Pentatricopeptide repeat-containing protein</fullName>
    </recommendedName>
</protein>
<dbReference type="AlphaFoldDB" id="A0A9R1RTQ7"/>
<proteinExistence type="predicted"/>
<feature type="compositionally biased region" description="Polar residues" evidence="4">
    <location>
        <begin position="284"/>
        <end position="327"/>
    </location>
</feature>
<dbReference type="Gramene" id="TRITD2Bv1G243820.1">
    <property type="protein sequence ID" value="TRITD2Bv1G243820.1"/>
    <property type="gene ID" value="TRITD2Bv1G243820"/>
</dbReference>
<dbReference type="PANTHER" id="PTHR47937">
    <property type="entry name" value="PLASTID TRANSCRIPTIONALLY ACTIVE CHROMOSOME 2-LIKE PROTEIN"/>
    <property type="match status" value="1"/>
</dbReference>
<feature type="repeat" description="PPR" evidence="3">
    <location>
        <begin position="37"/>
        <end position="67"/>
    </location>
</feature>
<feature type="region of interest" description="Disordered" evidence="4">
    <location>
        <begin position="165"/>
        <end position="577"/>
    </location>
</feature>
<evidence type="ECO:0000256" key="3">
    <source>
        <dbReference type="PROSITE-ProRule" id="PRU00708"/>
    </source>
</evidence>
<organism evidence="5 6">
    <name type="scientific">Triticum turgidum subsp. durum</name>
    <name type="common">Durum wheat</name>
    <name type="synonym">Triticum durum</name>
    <dbReference type="NCBI Taxonomy" id="4567"/>
    <lineage>
        <taxon>Eukaryota</taxon>
        <taxon>Viridiplantae</taxon>
        <taxon>Streptophyta</taxon>
        <taxon>Embryophyta</taxon>
        <taxon>Tracheophyta</taxon>
        <taxon>Spermatophyta</taxon>
        <taxon>Magnoliopsida</taxon>
        <taxon>Liliopsida</taxon>
        <taxon>Poales</taxon>
        <taxon>Poaceae</taxon>
        <taxon>BOP clade</taxon>
        <taxon>Pooideae</taxon>
        <taxon>Triticodae</taxon>
        <taxon>Triticeae</taxon>
        <taxon>Triticinae</taxon>
        <taxon>Triticum</taxon>
    </lineage>
</organism>
<dbReference type="Proteomes" id="UP000324705">
    <property type="component" value="Chromosome 2B"/>
</dbReference>